<gene>
    <name evidence="1" type="primary">fadD16</name>
    <name evidence="1" type="ORF">BN1047_02407</name>
</gene>
<dbReference type="EMBL" id="LK021338">
    <property type="protein sequence ID" value="CDQ44527.1"/>
    <property type="molecule type" value="Genomic_DNA"/>
</dbReference>
<dbReference type="GO" id="GO:0016874">
    <property type="term" value="F:ligase activity"/>
    <property type="evidence" value="ECO:0007669"/>
    <property type="project" value="UniProtKB-KW"/>
</dbReference>
<accession>A0AAV2WK05</accession>
<dbReference type="AlphaFoldDB" id="A0AAV2WK05"/>
<evidence type="ECO:0000313" key="1">
    <source>
        <dbReference type="EMBL" id="CDQ44527.1"/>
    </source>
</evidence>
<reference evidence="1" key="2">
    <citation type="submission" date="2015-09" db="EMBL/GenBank/DDBJ databases">
        <title>Draft genome sequence of Mycobacterium neoaurum DSM 44074.</title>
        <authorList>
            <person name="Croce O."/>
            <person name="Robert C."/>
            <person name="Raoult D."/>
            <person name="Drancourt M."/>
        </authorList>
    </citation>
    <scope>NUCLEOTIDE SEQUENCE</scope>
    <source>
        <strain evidence="1">DSM 44074</strain>
    </source>
</reference>
<reference evidence="1" key="1">
    <citation type="submission" date="2014-05" db="EMBL/GenBank/DDBJ databases">
        <authorList>
            <person name="Urmite Genomes"/>
        </authorList>
    </citation>
    <scope>NUCLEOTIDE SEQUENCE</scope>
    <source>
        <strain evidence="1">DSM 44074</strain>
    </source>
</reference>
<dbReference type="RefSeq" id="WP_030135311.1">
    <property type="nucleotide sequence ID" value="NZ_LK021338.1"/>
</dbReference>
<keyword evidence="1" id="KW-0436">Ligase</keyword>
<organism evidence="1 2">
    <name type="scientific">Mycolicibacterium neoaurum</name>
    <name type="common">Mycobacterium neoaurum</name>
    <dbReference type="NCBI Taxonomy" id="1795"/>
    <lineage>
        <taxon>Bacteria</taxon>
        <taxon>Bacillati</taxon>
        <taxon>Actinomycetota</taxon>
        <taxon>Actinomycetes</taxon>
        <taxon>Mycobacteriales</taxon>
        <taxon>Mycobacteriaceae</taxon>
        <taxon>Mycolicibacterium</taxon>
    </lineage>
</organism>
<evidence type="ECO:0000313" key="2">
    <source>
        <dbReference type="Proteomes" id="UP000028864"/>
    </source>
</evidence>
<protein>
    <submittedName>
        <fullName evidence="1">Fatty-acid-CoA ligase</fullName>
    </submittedName>
</protein>
<name>A0AAV2WK05_MYCNE</name>
<sequence>MRDWLANSLVLVSDYRVPDPSSVWPLLQRRTEALADMGVHHVLVYASTTDSERVLVILGVRAREPIRDLLRSRVFFDWFDAAGVRDLPAVFAGELVERIDFDNDNHAAPPVMVSMITPVADIAELNSRVRSAARSFRASGVQRLWCFRAFDDPNEVLLLQQVDDESSARRWLHDSDAAAEWLIEAGVGAYPPVFIGQFQQMMTIEPC</sequence>
<dbReference type="Proteomes" id="UP000028864">
    <property type="component" value="Unassembled WGS sequence"/>
</dbReference>
<proteinExistence type="predicted"/>